<keyword evidence="1" id="KW-0812">Transmembrane</keyword>
<feature type="domain" description="Lcl C-terminal" evidence="2">
    <location>
        <begin position="259"/>
        <end position="385"/>
    </location>
</feature>
<evidence type="ECO:0000313" key="3">
    <source>
        <dbReference type="EMBL" id="KJU84656.1"/>
    </source>
</evidence>
<dbReference type="Proteomes" id="UP000033423">
    <property type="component" value="Unassembled WGS sequence"/>
</dbReference>
<sequence length="408" mass="44154">MKANTHDMKRQMLQLVVGVLSVRALFTLALVVVITAACLCGVVYAGTVNLPQTGQTTSYATGDDGDLRAGVTWPDPRFKVNGDQTVSDTLTGLVWTKNAGTPTVGSCTGGKMTWQAALNYVACLNAASHLGYTNWRLPNINELESLVNAQQINPASWLNLQGVTNMQSDRYWSSTTYAGLTSNAWFVIMYDGYVGDDAKTYSYYVWPVRAGDSGAFGNSFIWATGQTNSYAAGDDGALQRGVVWPNPRFTNNTAGGNQSVTDNLTGLLWSKDAGTPTVGSCTGGTKTWQEALDYVACLNKAVYLGYSNWRLPNRKELFSLLDRGRYNLSLPLDHLFTNVQPDIYMSSTTAGLVNNIPSMWGVNIKYNGYLQPLPKSSKGYVWPVRSGSGVTPIPTPTPTPTSTPTPTP</sequence>
<keyword evidence="4" id="KW-1185">Reference proteome</keyword>
<organism evidence="3 4">
    <name type="scientific">Candidatus Magnetobacterium bavaricum</name>
    <dbReference type="NCBI Taxonomy" id="29290"/>
    <lineage>
        <taxon>Bacteria</taxon>
        <taxon>Pseudomonadati</taxon>
        <taxon>Nitrospirota</taxon>
        <taxon>Thermodesulfovibrionia</taxon>
        <taxon>Thermodesulfovibrionales</taxon>
        <taxon>Candidatus Magnetobacteriaceae</taxon>
        <taxon>Candidatus Magnetobacterium</taxon>
    </lineage>
</organism>
<name>A0A0F3GRX5_9BACT</name>
<comment type="caution">
    <text evidence="3">The sequence shown here is derived from an EMBL/GenBank/DDBJ whole genome shotgun (WGS) entry which is preliminary data.</text>
</comment>
<gene>
    <name evidence="3" type="ORF">MBAV_003149</name>
</gene>
<accession>A0A0F3GRX5</accession>
<dbReference type="PANTHER" id="PTHR35812:SF1">
    <property type="entry name" value="LIPOPROTEIN"/>
    <property type="match status" value="1"/>
</dbReference>
<dbReference type="AlphaFoldDB" id="A0A0F3GRX5"/>
<keyword evidence="1" id="KW-1133">Transmembrane helix</keyword>
<keyword evidence="1" id="KW-0472">Membrane</keyword>
<feature type="non-terminal residue" evidence="3">
    <location>
        <position position="408"/>
    </location>
</feature>
<dbReference type="InterPro" id="IPR011460">
    <property type="entry name" value="Lcl_C"/>
</dbReference>
<dbReference type="PANTHER" id="PTHR35812">
    <property type="entry name" value="LIPOPROTEIN"/>
    <property type="match status" value="1"/>
</dbReference>
<evidence type="ECO:0000259" key="2">
    <source>
        <dbReference type="Pfam" id="PF07603"/>
    </source>
</evidence>
<reference evidence="3 4" key="1">
    <citation type="submission" date="2015-02" db="EMBL/GenBank/DDBJ databases">
        <title>Single-cell genomics of uncultivated deep-branching MTB reveals a conserved set of magnetosome genes.</title>
        <authorList>
            <person name="Kolinko S."/>
            <person name="Richter M."/>
            <person name="Glockner F.O."/>
            <person name="Brachmann A."/>
            <person name="Schuler D."/>
        </authorList>
    </citation>
    <scope>NUCLEOTIDE SEQUENCE [LARGE SCALE GENOMIC DNA]</scope>
    <source>
        <strain evidence="3">TM-1</strain>
    </source>
</reference>
<dbReference type="EMBL" id="LACI01001345">
    <property type="protein sequence ID" value="KJU84656.1"/>
    <property type="molecule type" value="Genomic_DNA"/>
</dbReference>
<feature type="transmembrane region" description="Helical" evidence="1">
    <location>
        <begin position="12"/>
        <end position="45"/>
    </location>
</feature>
<protein>
    <submittedName>
        <fullName evidence="3">Secreted protein containing DUF1566</fullName>
    </submittedName>
</protein>
<evidence type="ECO:0000256" key="1">
    <source>
        <dbReference type="SAM" id="Phobius"/>
    </source>
</evidence>
<proteinExistence type="predicted"/>
<dbReference type="Pfam" id="PF07603">
    <property type="entry name" value="Lcl_C"/>
    <property type="match status" value="2"/>
</dbReference>
<evidence type="ECO:0000313" key="4">
    <source>
        <dbReference type="Proteomes" id="UP000033423"/>
    </source>
</evidence>
<feature type="domain" description="Lcl C-terminal" evidence="2">
    <location>
        <begin position="84"/>
        <end position="209"/>
    </location>
</feature>